<keyword evidence="3" id="KW-1185">Reference proteome</keyword>
<sequence length="60" mass="7211">MKVNTIEDKTMKPEYDLGNMKSRPNPYPNKLKQQVTLLLRIDVIEYFEAKANKKLFIYYQ</sequence>
<feature type="region of interest" description="Disordered" evidence="1">
    <location>
        <begin position="1"/>
        <end position="28"/>
    </location>
</feature>
<evidence type="ECO:0000256" key="1">
    <source>
        <dbReference type="SAM" id="MobiDB-lite"/>
    </source>
</evidence>
<feature type="compositionally biased region" description="Basic and acidic residues" evidence="1">
    <location>
        <begin position="1"/>
        <end position="15"/>
    </location>
</feature>
<dbReference type="EMBL" id="MKZS01000001">
    <property type="protein sequence ID" value="OLT59580.1"/>
    <property type="molecule type" value="Genomic_DNA"/>
</dbReference>
<comment type="caution">
    <text evidence="2">The sequence shown here is derived from an EMBL/GenBank/DDBJ whole genome shotgun (WGS) entry which is preliminary data.</text>
</comment>
<gene>
    <name evidence="2" type="ORF">BJP37_11615</name>
</gene>
<accession>A0A1U7N0W1</accession>
<evidence type="ECO:0000313" key="2">
    <source>
        <dbReference type="EMBL" id="OLT59580.1"/>
    </source>
</evidence>
<proteinExistence type="predicted"/>
<organism evidence="2 3">
    <name type="scientific">Moorena bouillonii PNG</name>
    <dbReference type="NCBI Taxonomy" id="568701"/>
    <lineage>
        <taxon>Bacteria</taxon>
        <taxon>Bacillati</taxon>
        <taxon>Cyanobacteriota</taxon>
        <taxon>Cyanophyceae</taxon>
        <taxon>Coleofasciculales</taxon>
        <taxon>Coleofasciculaceae</taxon>
        <taxon>Moorena</taxon>
    </lineage>
</organism>
<dbReference type="AlphaFoldDB" id="A0A1U7N0W1"/>
<name>A0A1U7N0W1_9CYAN</name>
<protein>
    <submittedName>
        <fullName evidence="2">Uncharacterized protein</fullName>
    </submittedName>
</protein>
<dbReference type="Proteomes" id="UP000186657">
    <property type="component" value="Unassembled WGS sequence"/>
</dbReference>
<evidence type="ECO:0000313" key="3">
    <source>
        <dbReference type="Proteomes" id="UP000186657"/>
    </source>
</evidence>
<reference evidence="2 3" key="1">
    <citation type="submission" date="2016-10" db="EMBL/GenBank/DDBJ databases">
        <title>Comparative genomics uncovers the prolific and rare metabolic potential of the cyanobacterial genus Moorea.</title>
        <authorList>
            <person name="Leao T."/>
            <person name="Castelao G."/>
            <person name="Korobeynikov A."/>
            <person name="Monroe E.A."/>
            <person name="Podell S."/>
            <person name="Glukhov E."/>
            <person name="Allen E."/>
            <person name="Gerwick W.H."/>
            <person name="Gerwick L."/>
        </authorList>
    </citation>
    <scope>NUCLEOTIDE SEQUENCE [LARGE SCALE GENOMIC DNA]</scope>
    <source>
        <strain evidence="2 3">PNG5-198</strain>
    </source>
</reference>